<organism evidence="7 8">
    <name type="scientific">Morchella conica CCBAS932</name>
    <dbReference type="NCBI Taxonomy" id="1392247"/>
    <lineage>
        <taxon>Eukaryota</taxon>
        <taxon>Fungi</taxon>
        <taxon>Dikarya</taxon>
        <taxon>Ascomycota</taxon>
        <taxon>Pezizomycotina</taxon>
        <taxon>Pezizomycetes</taxon>
        <taxon>Pezizales</taxon>
        <taxon>Morchellaceae</taxon>
        <taxon>Morchella</taxon>
    </lineage>
</organism>
<dbReference type="InParanoid" id="A0A3N4L1W9"/>
<evidence type="ECO:0000313" key="7">
    <source>
        <dbReference type="EMBL" id="RPB16807.1"/>
    </source>
</evidence>
<dbReference type="SUPFAM" id="SSF111430">
    <property type="entry name" value="YAP1 redox domain"/>
    <property type="match status" value="1"/>
</dbReference>
<dbReference type="PANTHER" id="PTHR40621:SF6">
    <property type="entry name" value="AP-1-LIKE TRANSCRIPTION FACTOR YAP1-RELATED"/>
    <property type="match status" value="1"/>
</dbReference>
<reference evidence="7 8" key="1">
    <citation type="journal article" date="2018" name="Nat. Ecol. Evol.">
        <title>Pezizomycetes genomes reveal the molecular basis of ectomycorrhizal truffle lifestyle.</title>
        <authorList>
            <person name="Murat C."/>
            <person name="Payen T."/>
            <person name="Noel B."/>
            <person name="Kuo A."/>
            <person name="Morin E."/>
            <person name="Chen J."/>
            <person name="Kohler A."/>
            <person name="Krizsan K."/>
            <person name="Balestrini R."/>
            <person name="Da Silva C."/>
            <person name="Montanini B."/>
            <person name="Hainaut M."/>
            <person name="Levati E."/>
            <person name="Barry K.W."/>
            <person name="Belfiori B."/>
            <person name="Cichocki N."/>
            <person name="Clum A."/>
            <person name="Dockter R.B."/>
            <person name="Fauchery L."/>
            <person name="Guy J."/>
            <person name="Iotti M."/>
            <person name="Le Tacon F."/>
            <person name="Lindquist E.A."/>
            <person name="Lipzen A."/>
            <person name="Malagnac F."/>
            <person name="Mello A."/>
            <person name="Molinier V."/>
            <person name="Miyauchi S."/>
            <person name="Poulain J."/>
            <person name="Riccioni C."/>
            <person name="Rubini A."/>
            <person name="Sitrit Y."/>
            <person name="Splivallo R."/>
            <person name="Traeger S."/>
            <person name="Wang M."/>
            <person name="Zifcakova L."/>
            <person name="Wipf D."/>
            <person name="Zambonelli A."/>
            <person name="Paolocci F."/>
            <person name="Nowrousian M."/>
            <person name="Ottonello S."/>
            <person name="Baldrian P."/>
            <person name="Spatafora J.W."/>
            <person name="Henrissat B."/>
            <person name="Nagy L.G."/>
            <person name="Aury J.M."/>
            <person name="Wincker P."/>
            <person name="Grigoriev I.V."/>
            <person name="Bonfante P."/>
            <person name="Martin F.M."/>
        </authorList>
    </citation>
    <scope>NUCLEOTIDE SEQUENCE [LARGE SCALE GENOMIC DNA]</scope>
    <source>
        <strain evidence="7 8">CCBAS932</strain>
    </source>
</reference>
<dbReference type="InterPro" id="IPR004827">
    <property type="entry name" value="bZIP"/>
</dbReference>
<dbReference type="Pfam" id="PF08601">
    <property type="entry name" value="PAP1"/>
    <property type="match status" value="1"/>
</dbReference>
<feature type="compositionally biased region" description="Acidic residues" evidence="5">
    <location>
        <begin position="87"/>
        <end position="97"/>
    </location>
</feature>
<evidence type="ECO:0000256" key="3">
    <source>
        <dbReference type="ARBA" id="ARBA00023242"/>
    </source>
</evidence>
<dbReference type="InterPro" id="IPR013910">
    <property type="entry name" value="TF_PAP1"/>
</dbReference>
<dbReference type="InterPro" id="IPR023167">
    <property type="entry name" value="Yap1_redox_dom_sf"/>
</dbReference>
<dbReference type="PANTHER" id="PTHR40621">
    <property type="entry name" value="TRANSCRIPTION FACTOR KAPC-RELATED"/>
    <property type="match status" value="1"/>
</dbReference>
<feature type="region of interest" description="Disordered" evidence="5">
    <location>
        <begin position="30"/>
        <end position="194"/>
    </location>
</feature>
<comment type="similarity">
    <text evidence="4">Belongs to the bZIP family. YAP subfamily.</text>
</comment>
<dbReference type="PROSITE" id="PS50217">
    <property type="entry name" value="BZIP"/>
    <property type="match status" value="1"/>
</dbReference>
<feature type="compositionally biased region" description="Polar residues" evidence="5">
    <location>
        <begin position="30"/>
        <end position="62"/>
    </location>
</feature>
<gene>
    <name evidence="7" type="ORF">P167DRAFT_551101</name>
</gene>
<feature type="region of interest" description="Disordered" evidence="5">
    <location>
        <begin position="328"/>
        <end position="384"/>
    </location>
</feature>
<comment type="subcellular location">
    <subcellularLocation>
        <location evidence="2">Cytoplasm</location>
    </subcellularLocation>
    <subcellularLocation>
        <location evidence="1">Nucleus</location>
    </subcellularLocation>
</comment>
<dbReference type="InterPro" id="IPR046347">
    <property type="entry name" value="bZIP_sf"/>
</dbReference>
<dbReference type="Gene3D" id="1.10.238.100">
    <property type="entry name" value="YAP1 redox domain. Chain B"/>
    <property type="match status" value="1"/>
</dbReference>
<feature type="compositionally biased region" description="Polar residues" evidence="5">
    <location>
        <begin position="362"/>
        <end position="376"/>
    </location>
</feature>
<dbReference type="Pfam" id="PF00170">
    <property type="entry name" value="bZIP_1"/>
    <property type="match status" value="1"/>
</dbReference>
<feature type="compositionally biased region" description="Basic and acidic residues" evidence="5">
    <location>
        <begin position="143"/>
        <end position="156"/>
    </location>
</feature>
<dbReference type="Proteomes" id="UP000277580">
    <property type="component" value="Unassembled WGS sequence"/>
</dbReference>
<proteinExistence type="inferred from homology"/>
<dbReference type="GO" id="GO:0000976">
    <property type="term" value="F:transcription cis-regulatory region binding"/>
    <property type="evidence" value="ECO:0007669"/>
    <property type="project" value="InterPro"/>
</dbReference>
<evidence type="ECO:0000313" key="8">
    <source>
        <dbReference type="Proteomes" id="UP000277580"/>
    </source>
</evidence>
<dbReference type="STRING" id="1392247.A0A3N4L1W9"/>
<dbReference type="PROSITE" id="PS00036">
    <property type="entry name" value="BZIP_BASIC"/>
    <property type="match status" value="1"/>
</dbReference>
<dbReference type="CDD" id="cd14688">
    <property type="entry name" value="bZIP_YAP"/>
    <property type="match status" value="1"/>
</dbReference>
<dbReference type="InterPro" id="IPR050936">
    <property type="entry name" value="AP-1-like"/>
</dbReference>
<feature type="compositionally biased region" description="Basic and acidic residues" evidence="5">
    <location>
        <begin position="183"/>
        <end position="194"/>
    </location>
</feature>
<dbReference type="GO" id="GO:0034599">
    <property type="term" value="P:cellular response to oxidative stress"/>
    <property type="evidence" value="ECO:0007669"/>
    <property type="project" value="UniProtKB-ARBA"/>
</dbReference>
<keyword evidence="3" id="KW-0539">Nucleus</keyword>
<evidence type="ECO:0000256" key="4">
    <source>
        <dbReference type="ARBA" id="ARBA00038132"/>
    </source>
</evidence>
<feature type="domain" description="BZIP" evidence="6">
    <location>
        <begin position="167"/>
        <end position="230"/>
    </location>
</feature>
<sequence>MTTTSSDGLYLDPDQQDLLLRALQSNSDSRLFTSPSVNQVTQPLKHNSQNSTPDSMGSQYGNGTPPPTAALNGSFADGTPLMGGDLDYPDWDADGPWDFETGLDGVDNSMNGTSYSDTPGSMSQDNDKRKSPPSNDDGSPSSDPHDAEPKRRDGTTAKRPGRKPLTSEPTSKRKAQNRAAQRAFRERKEKHLKDLEQKVTDLEKASESANHENSLLRAQVDRLQVELKDYRRRLHQAQKTPTLGAPGLFGKSASTGGFQFEFPMFGGGIGSPFGRQGSGDGVKVGPGTLLERMSAGASTSPKSEDKNKLTNAINNDIFTYYGLSNDSSGGSASVQNTPRLNGGISQHGPGSSCGTSPEPMNLNGSNDQQNNSTEDGTISIAPNGDRYICKSGPLDGETETTFCEKLGMACGNPHNPIPKAAQLNNSSAPTPNSLDWLTQQNGGGFDPVLFNDYRDPINEINAGINMSFFEDAFPMTTSFEGIESPFALKKDLVAEADRAENGDNDDDDEDEVVPAEDPKKMLSCNKIWDHISAHPKFANGELDMDTLCSELRNKAKCSETGVVVAESDVRDVLTKVGVQSIEFH</sequence>
<dbReference type="GO" id="GO:0005737">
    <property type="term" value="C:cytoplasm"/>
    <property type="evidence" value="ECO:0007669"/>
    <property type="project" value="UniProtKB-SubCell"/>
</dbReference>
<feature type="compositionally biased region" description="Polar residues" evidence="5">
    <location>
        <begin position="108"/>
        <end position="124"/>
    </location>
</feature>
<evidence type="ECO:0000256" key="1">
    <source>
        <dbReference type="ARBA" id="ARBA00004123"/>
    </source>
</evidence>
<dbReference type="SUPFAM" id="SSF57959">
    <property type="entry name" value="Leucine zipper domain"/>
    <property type="match status" value="1"/>
</dbReference>
<dbReference type="Gene3D" id="1.20.5.170">
    <property type="match status" value="1"/>
</dbReference>
<dbReference type="GO" id="GO:0090575">
    <property type="term" value="C:RNA polymerase II transcription regulator complex"/>
    <property type="evidence" value="ECO:0007669"/>
    <property type="project" value="TreeGrafter"/>
</dbReference>
<evidence type="ECO:0000256" key="2">
    <source>
        <dbReference type="ARBA" id="ARBA00004496"/>
    </source>
</evidence>
<accession>A0A3N4L1W9</accession>
<dbReference type="OrthoDB" id="5380163at2759"/>
<protein>
    <submittedName>
        <fullName evidence="7">PAP1-domain-containing protein</fullName>
    </submittedName>
</protein>
<dbReference type="EMBL" id="ML119107">
    <property type="protein sequence ID" value="RPB16807.1"/>
    <property type="molecule type" value="Genomic_DNA"/>
</dbReference>
<dbReference type="GO" id="GO:0001228">
    <property type="term" value="F:DNA-binding transcription activator activity, RNA polymerase II-specific"/>
    <property type="evidence" value="ECO:0007669"/>
    <property type="project" value="TreeGrafter"/>
</dbReference>
<feature type="compositionally biased region" description="Low complexity" evidence="5">
    <location>
        <begin position="132"/>
        <end position="142"/>
    </location>
</feature>
<keyword evidence="8" id="KW-1185">Reference proteome</keyword>
<dbReference type="AlphaFoldDB" id="A0A3N4L1W9"/>
<evidence type="ECO:0000259" key="6">
    <source>
        <dbReference type="PROSITE" id="PS50217"/>
    </source>
</evidence>
<name>A0A3N4L1W9_9PEZI</name>
<dbReference type="FunFam" id="1.20.5.170:FF:000067">
    <property type="entry name" value="BZIP transcription factor"/>
    <property type="match status" value="1"/>
</dbReference>
<feature type="compositionally biased region" description="Polar residues" evidence="5">
    <location>
        <begin position="328"/>
        <end position="339"/>
    </location>
</feature>
<dbReference type="FunCoup" id="A0A3N4L1W9">
    <property type="interactions" value="2902"/>
</dbReference>
<dbReference type="SMART" id="SM00338">
    <property type="entry name" value="BRLZ"/>
    <property type="match status" value="1"/>
</dbReference>
<evidence type="ECO:0000256" key="5">
    <source>
        <dbReference type="SAM" id="MobiDB-lite"/>
    </source>
</evidence>